<evidence type="ECO:0000256" key="2">
    <source>
        <dbReference type="ARBA" id="ARBA00022448"/>
    </source>
</evidence>
<feature type="transmembrane region" description="Helical" evidence="11">
    <location>
        <begin position="52"/>
        <end position="74"/>
    </location>
</feature>
<dbReference type="PROSITE" id="PS50929">
    <property type="entry name" value="ABC_TM1F"/>
    <property type="match status" value="1"/>
</dbReference>
<dbReference type="CDD" id="cd03254">
    <property type="entry name" value="ABCC_Glucan_exporter_like"/>
    <property type="match status" value="1"/>
</dbReference>
<name>A0A930VW46_9ACTN</name>
<feature type="transmembrane region" description="Helical" evidence="11">
    <location>
        <begin position="107"/>
        <end position="132"/>
    </location>
</feature>
<keyword evidence="6 11" id="KW-1133">Transmembrane helix</keyword>
<dbReference type="PANTHER" id="PTHR43394:SF1">
    <property type="entry name" value="ATP-BINDING CASSETTE SUB-FAMILY B MEMBER 10, MITOCHONDRIAL"/>
    <property type="match status" value="1"/>
</dbReference>
<evidence type="ECO:0000256" key="6">
    <source>
        <dbReference type="ARBA" id="ARBA00022989"/>
    </source>
</evidence>
<dbReference type="CDD" id="cd18547">
    <property type="entry name" value="ABC_6TM_Tm288_like"/>
    <property type="match status" value="1"/>
</dbReference>
<sequence>MSDEKYNETEATYTAADTLDAAASTPDEELEIPADAAKTARRLWKAASGNRWRLITAAFSSLAYVFFTLAAPAYSAKLVDILWKNIQAAWDLGTTYQVTFETGGREILIFLSIWTLAWAFYTMQSLVMASFAERLNLVLRKQIAEKIGRLPLSYFDAHRPGDTISRATNDLDKVSEVLQRGLLQIIISTTTLIGATIMLALYSPFVAGIFCIFAAMSFLLTKIVSNQTLHAAAKRQAATGELTGRVEEAYSGRFVIKAFGHERSSYEDIASAAETLARASERADFITNAISPAIRFLTRLAQVVIGLFAGGMLISGQLSVGVFQAIFQYLTQATEPLTQLSFTVNMLQGALAAAERVFNLLDTSEIVTDPLTPATLPDPVRGRITFEHVRFGYDKNNPLMHDVNLVAHPGQKIAIVGATGAGKTTLINLLMRFYEINGGRITLDGIDTRNLARADLRRQFGMVLQDTWLFDGTIAENIAYGKPDATREEIEAAARAAHVDFFVRTLPHGYDTQLSNDAEAISQGQRQLLTIARAMLTDPAILILDEATSSVDTRTEQAIVRAMEAIMENRTSFVIAHRLSTIVDADLILVMDHGDIIEQGTHSELLDADGTYAELYRSQFA</sequence>
<evidence type="ECO:0000256" key="7">
    <source>
        <dbReference type="ARBA" id="ARBA00023136"/>
    </source>
</evidence>
<dbReference type="InterPro" id="IPR036640">
    <property type="entry name" value="ABC1_TM_sf"/>
</dbReference>
<comment type="subcellular location">
    <subcellularLocation>
        <location evidence="1">Cell membrane</location>
        <topology evidence="1">Multi-pass membrane protein</topology>
    </subcellularLocation>
</comment>
<dbReference type="GO" id="GO:0005886">
    <property type="term" value="C:plasma membrane"/>
    <property type="evidence" value="ECO:0007669"/>
    <property type="project" value="UniProtKB-SubCell"/>
</dbReference>
<dbReference type="SUPFAM" id="SSF90123">
    <property type="entry name" value="ABC transporter transmembrane region"/>
    <property type="match status" value="1"/>
</dbReference>
<comment type="similarity">
    <text evidence="9">Belongs to the ABC transporter superfamily. Lipid exporter (TC 3.A.1.106) family.</text>
</comment>
<keyword evidence="7 11" id="KW-0472">Membrane</keyword>
<accession>A0A930VW46</accession>
<evidence type="ECO:0000313" key="14">
    <source>
        <dbReference type="EMBL" id="MBF4807646.1"/>
    </source>
</evidence>
<evidence type="ECO:0000256" key="4">
    <source>
        <dbReference type="ARBA" id="ARBA00022741"/>
    </source>
</evidence>
<dbReference type="PANTHER" id="PTHR43394">
    <property type="entry name" value="ATP-DEPENDENT PERMEASE MDL1, MITOCHONDRIAL"/>
    <property type="match status" value="1"/>
</dbReference>
<evidence type="ECO:0000256" key="3">
    <source>
        <dbReference type="ARBA" id="ARBA00022692"/>
    </source>
</evidence>
<keyword evidence="3 11" id="KW-0812">Transmembrane</keyword>
<keyword evidence="5 14" id="KW-0067">ATP-binding</keyword>
<evidence type="ECO:0000313" key="15">
    <source>
        <dbReference type="Proteomes" id="UP000698335"/>
    </source>
</evidence>
<feature type="domain" description="ABC transporter" evidence="12">
    <location>
        <begin position="384"/>
        <end position="618"/>
    </location>
</feature>
<dbReference type="PROSITE" id="PS00211">
    <property type="entry name" value="ABC_TRANSPORTER_1"/>
    <property type="match status" value="1"/>
</dbReference>
<comment type="caution">
    <text evidence="14">The sequence shown here is derived from an EMBL/GenBank/DDBJ whole genome shotgun (WGS) entry which is preliminary data.</text>
</comment>
<dbReference type="InterPro" id="IPR003439">
    <property type="entry name" value="ABC_transporter-like_ATP-bd"/>
</dbReference>
<dbReference type="InterPro" id="IPR039421">
    <property type="entry name" value="Type_1_exporter"/>
</dbReference>
<dbReference type="RefSeq" id="WP_314774248.1">
    <property type="nucleotide sequence ID" value="NZ_CAUUNA010000004.1"/>
</dbReference>
<proteinExistence type="inferred from homology"/>
<evidence type="ECO:0000256" key="9">
    <source>
        <dbReference type="ARBA" id="ARBA00061644"/>
    </source>
</evidence>
<dbReference type="Proteomes" id="UP000698335">
    <property type="component" value="Unassembled WGS sequence"/>
</dbReference>
<feature type="transmembrane region" description="Helical" evidence="11">
    <location>
        <begin position="181"/>
        <end position="199"/>
    </location>
</feature>
<dbReference type="PROSITE" id="PS50893">
    <property type="entry name" value="ABC_TRANSPORTER_2"/>
    <property type="match status" value="1"/>
</dbReference>
<dbReference type="Gene3D" id="1.20.1560.10">
    <property type="entry name" value="ABC transporter type 1, transmembrane domain"/>
    <property type="match status" value="1"/>
</dbReference>
<evidence type="ECO:0000256" key="5">
    <source>
        <dbReference type="ARBA" id="ARBA00022840"/>
    </source>
</evidence>
<evidence type="ECO:0000259" key="12">
    <source>
        <dbReference type="PROSITE" id="PS50893"/>
    </source>
</evidence>
<dbReference type="InterPro" id="IPR017871">
    <property type="entry name" value="ABC_transporter-like_CS"/>
</dbReference>
<dbReference type="InterPro" id="IPR027417">
    <property type="entry name" value="P-loop_NTPase"/>
</dbReference>
<dbReference type="FunFam" id="3.40.50.300:FF:000287">
    <property type="entry name" value="Multidrug ABC transporter ATP-binding protein"/>
    <property type="match status" value="1"/>
</dbReference>
<evidence type="ECO:0000256" key="11">
    <source>
        <dbReference type="SAM" id="Phobius"/>
    </source>
</evidence>
<evidence type="ECO:0000256" key="8">
    <source>
        <dbReference type="ARBA" id="ARBA00055053"/>
    </source>
</evidence>
<keyword evidence="4" id="KW-0547">Nucleotide-binding</keyword>
<feature type="transmembrane region" description="Helical" evidence="11">
    <location>
        <begin position="303"/>
        <end position="327"/>
    </location>
</feature>
<dbReference type="InterPro" id="IPR003593">
    <property type="entry name" value="AAA+_ATPase"/>
</dbReference>
<dbReference type="GO" id="GO:0016887">
    <property type="term" value="F:ATP hydrolysis activity"/>
    <property type="evidence" value="ECO:0007669"/>
    <property type="project" value="InterPro"/>
</dbReference>
<protein>
    <recommendedName>
        <fullName evidence="10">Fatty acid ABC transporter ATP-binding/permease protein</fullName>
    </recommendedName>
</protein>
<gene>
    <name evidence="14" type="ORF">HXK26_02985</name>
</gene>
<dbReference type="GO" id="GO:0015421">
    <property type="term" value="F:ABC-type oligopeptide transporter activity"/>
    <property type="evidence" value="ECO:0007669"/>
    <property type="project" value="TreeGrafter"/>
</dbReference>
<dbReference type="GO" id="GO:0005524">
    <property type="term" value="F:ATP binding"/>
    <property type="evidence" value="ECO:0007669"/>
    <property type="project" value="UniProtKB-KW"/>
</dbReference>
<dbReference type="AlphaFoldDB" id="A0A930VW46"/>
<dbReference type="Pfam" id="PF00664">
    <property type="entry name" value="ABC_membrane"/>
    <property type="match status" value="1"/>
</dbReference>
<evidence type="ECO:0000256" key="1">
    <source>
        <dbReference type="ARBA" id="ARBA00004651"/>
    </source>
</evidence>
<feature type="transmembrane region" description="Helical" evidence="11">
    <location>
        <begin position="205"/>
        <end position="225"/>
    </location>
</feature>
<evidence type="ECO:0000259" key="13">
    <source>
        <dbReference type="PROSITE" id="PS50929"/>
    </source>
</evidence>
<dbReference type="InterPro" id="IPR011527">
    <property type="entry name" value="ABC1_TM_dom"/>
</dbReference>
<feature type="domain" description="ABC transmembrane type-1" evidence="13">
    <location>
        <begin position="55"/>
        <end position="349"/>
    </location>
</feature>
<evidence type="ECO:0000256" key="10">
    <source>
        <dbReference type="ARBA" id="ARBA00071747"/>
    </source>
</evidence>
<comment type="function">
    <text evidence="8">ABC transporter involved in fatty acid import. Transmembrane domains (TMD) form a pore in the membrane and the ATP-binding domain (NBD) is responsible for energy generation.</text>
</comment>
<dbReference type="SMART" id="SM00382">
    <property type="entry name" value="AAA"/>
    <property type="match status" value="1"/>
</dbReference>
<keyword evidence="2" id="KW-0813">Transport</keyword>
<reference evidence="14" key="1">
    <citation type="submission" date="2020-04" db="EMBL/GenBank/DDBJ databases">
        <title>Deep metagenomics examines the oral microbiome during advanced dental caries in children, revealing novel taxa and co-occurrences with host molecules.</title>
        <authorList>
            <person name="Baker J.L."/>
            <person name="Morton J.T."/>
            <person name="Dinis M."/>
            <person name="Alvarez R."/>
            <person name="Tran N.C."/>
            <person name="Knight R."/>
            <person name="Edlund A."/>
        </authorList>
    </citation>
    <scope>NUCLEOTIDE SEQUENCE</scope>
    <source>
        <strain evidence="14">JCVI_38_bin.5</strain>
    </source>
</reference>
<dbReference type="Pfam" id="PF00005">
    <property type="entry name" value="ABC_tran"/>
    <property type="match status" value="1"/>
</dbReference>
<dbReference type="EMBL" id="JABZGW010000092">
    <property type="protein sequence ID" value="MBF4807646.1"/>
    <property type="molecule type" value="Genomic_DNA"/>
</dbReference>
<dbReference type="SUPFAM" id="SSF52540">
    <property type="entry name" value="P-loop containing nucleoside triphosphate hydrolases"/>
    <property type="match status" value="1"/>
</dbReference>
<organism evidence="14 15">
    <name type="scientific">Lancefieldella rimae</name>
    <dbReference type="NCBI Taxonomy" id="1383"/>
    <lineage>
        <taxon>Bacteria</taxon>
        <taxon>Bacillati</taxon>
        <taxon>Actinomycetota</taxon>
        <taxon>Coriobacteriia</taxon>
        <taxon>Coriobacteriales</taxon>
        <taxon>Atopobiaceae</taxon>
        <taxon>Lancefieldella</taxon>
    </lineage>
</organism>
<dbReference type="Gene3D" id="3.40.50.300">
    <property type="entry name" value="P-loop containing nucleotide triphosphate hydrolases"/>
    <property type="match status" value="1"/>
</dbReference>